<evidence type="ECO:0000256" key="1">
    <source>
        <dbReference type="ARBA" id="ARBA00012261"/>
    </source>
</evidence>
<dbReference type="GO" id="GO:0004479">
    <property type="term" value="F:methionyl-tRNA formyltransferase activity"/>
    <property type="evidence" value="ECO:0007669"/>
    <property type="project" value="UniProtKB-UniRule"/>
</dbReference>
<evidence type="ECO:0000313" key="4">
    <source>
        <dbReference type="EMBL" id="KKQ09090.1"/>
    </source>
</evidence>
<comment type="similarity">
    <text evidence="2">Belongs to the Fmt family.</text>
</comment>
<dbReference type="AlphaFoldDB" id="A0A0G0F6J3"/>
<proteinExistence type="inferred from homology"/>
<comment type="catalytic activity">
    <reaction evidence="2">
        <text>L-methionyl-tRNA(fMet) + (6R)-10-formyltetrahydrofolate = N-formyl-L-methionyl-tRNA(fMet) + (6S)-5,6,7,8-tetrahydrofolate + H(+)</text>
        <dbReference type="Rhea" id="RHEA:24380"/>
        <dbReference type="Rhea" id="RHEA-COMP:9952"/>
        <dbReference type="Rhea" id="RHEA-COMP:9953"/>
        <dbReference type="ChEBI" id="CHEBI:15378"/>
        <dbReference type="ChEBI" id="CHEBI:57453"/>
        <dbReference type="ChEBI" id="CHEBI:78530"/>
        <dbReference type="ChEBI" id="CHEBI:78844"/>
        <dbReference type="ChEBI" id="CHEBI:195366"/>
        <dbReference type="EC" id="2.1.2.9"/>
    </reaction>
</comment>
<dbReference type="InterPro" id="IPR001555">
    <property type="entry name" value="GART_AS"/>
</dbReference>
<dbReference type="InterPro" id="IPR041711">
    <property type="entry name" value="Met-tRNA-FMT_N"/>
</dbReference>
<sequence>MRIIFFGNTKYSVISLEKLHIKFPILAVVTISDRMVGRKKILTPSPVKIFAQNQGIQIIEADKLTEEKISMISKINPDFLVVADYGLILPQKLLDTPKIAPLNVHHSLLPKYRGPSPAPAAILAGEKVSGVTIIKMVDKVDAGDILDQKEYEIASDETTDSLLKALNNIGGELAAAVIERFSEIEPKKQAEDKATYSKMIKKDDGYFEIESPPGPEILDRMIRAYYPWPTAWTKWSSSAQRASADKKEKVIKFLPGKRVQIEGKKPVELDEFLRGYPSFPLQTLNS</sequence>
<dbReference type="EMBL" id="LBSA01000017">
    <property type="protein sequence ID" value="KKQ09090.1"/>
    <property type="molecule type" value="Genomic_DNA"/>
</dbReference>
<name>A0A0G0F6J3_9BACT</name>
<dbReference type="Gene3D" id="3.40.50.12230">
    <property type="match status" value="1"/>
</dbReference>
<dbReference type="InterPro" id="IPR005794">
    <property type="entry name" value="Fmt"/>
</dbReference>
<dbReference type="PATRIC" id="fig|1618426.3.peg.652"/>
<dbReference type="Pfam" id="PF00551">
    <property type="entry name" value="Formyl_trans_N"/>
    <property type="match status" value="1"/>
</dbReference>
<comment type="function">
    <text evidence="2">Attaches a formyl group to the free amino group of methionyl-tRNA(fMet). The formyl group appears to play a dual role in the initiator identity of N-formylmethionyl-tRNA by promoting its recognition by IF2 and preventing the misappropriation of this tRNA by the elongation apparatus.</text>
</comment>
<dbReference type="PANTHER" id="PTHR11138:SF5">
    <property type="entry name" value="METHIONYL-TRNA FORMYLTRANSFERASE, MITOCHONDRIAL"/>
    <property type="match status" value="1"/>
</dbReference>
<dbReference type="SUPFAM" id="SSF50486">
    <property type="entry name" value="FMT C-terminal domain-like"/>
    <property type="match status" value="1"/>
</dbReference>
<evidence type="ECO:0000313" key="5">
    <source>
        <dbReference type="Proteomes" id="UP000034492"/>
    </source>
</evidence>
<organism evidence="4 5">
    <name type="scientific">Candidatus Daviesbacteria bacterium GW2011_GWB1_36_5</name>
    <dbReference type="NCBI Taxonomy" id="1618426"/>
    <lineage>
        <taxon>Bacteria</taxon>
        <taxon>Candidatus Daviesiibacteriota</taxon>
    </lineage>
</organism>
<dbReference type="EC" id="2.1.2.9" evidence="1 2"/>
<comment type="caution">
    <text evidence="4">The sequence shown here is derived from an EMBL/GenBank/DDBJ whole genome shotgun (WGS) entry which is preliminary data.</text>
</comment>
<keyword evidence="2 4" id="KW-0808">Transferase</keyword>
<dbReference type="InterPro" id="IPR011034">
    <property type="entry name" value="Formyl_transferase-like_C_sf"/>
</dbReference>
<dbReference type="CDD" id="cd08646">
    <property type="entry name" value="FMT_core_Met-tRNA-FMT_N"/>
    <property type="match status" value="1"/>
</dbReference>
<reference evidence="4 5" key="1">
    <citation type="journal article" date="2015" name="Nature">
        <title>rRNA introns, odd ribosomes, and small enigmatic genomes across a large radiation of phyla.</title>
        <authorList>
            <person name="Brown C.T."/>
            <person name="Hug L.A."/>
            <person name="Thomas B.C."/>
            <person name="Sharon I."/>
            <person name="Castelle C.J."/>
            <person name="Singh A."/>
            <person name="Wilkins M.J."/>
            <person name="Williams K.H."/>
            <person name="Banfield J.F."/>
        </authorList>
    </citation>
    <scope>NUCLEOTIDE SEQUENCE [LARGE SCALE GENOMIC DNA]</scope>
</reference>
<dbReference type="Proteomes" id="UP000034492">
    <property type="component" value="Unassembled WGS sequence"/>
</dbReference>
<feature type="binding site" evidence="2">
    <location>
        <begin position="107"/>
        <end position="110"/>
    </location>
    <ligand>
        <name>(6S)-5,6,7,8-tetrahydrofolate</name>
        <dbReference type="ChEBI" id="CHEBI:57453"/>
    </ligand>
</feature>
<evidence type="ECO:0000256" key="2">
    <source>
        <dbReference type="HAMAP-Rule" id="MF_00182"/>
    </source>
</evidence>
<evidence type="ECO:0000259" key="3">
    <source>
        <dbReference type="Pfam" id="PF00551"/>
    </source>
</evidence>
<accession>A0A0G0F6J3</accession>
<dbReference type="HAMAP" id="MF_00182">
    <property type="entry name" value="Formyl_trans"/>
    <property type="match status" value="1"/>
</dbReference>
<dbReference type="GO" id="GO:0005829">
    <property type="term" value="C:cytosol"/>
    <property type="evidence" value="ECO:0007669"/>
    <property type="project" value="TreeGrafter"/>
</dbReference>
<dbReference type="PANTHER" id="PTHR11138">
    <property type="entry name" value="METHIONYL-TRNA FORMYLTRANSFERASE"/>
    <property type="match status" value="1"/>
</dbReference>
<gene>
    <name evidence="2" type="primary">fmt</name>
    <name evidence="4" type="ORF">US19_C0017G0035</name>
</gene>
<protein>
    <recommendedName>
        <fullName evidence="1 2">Methionyl-tRNA formyltransferase</fullName>
        <ecNumber evidence="1 2">2.1.2.9</ecNumber>
    </recommendedName>
</protein>
<dbReference type="PROSITE" id="PS00373">
    <property type="entry name" value="GART"/>
    <property type="match status" value="1"/>
</dbReference>
<dbReference type="InterPro" id="IPR002376">
    <property type="entry name" value="Formyl_transf_N"/>
</dbReference>
<dbReference type="InterPro" id="IPR036477">
    <property type="entry name" value="Formyl_transf_N_sf"/>
</dbReference>
<feature type="domain" description="Formyl transferase N-terminal" evidence="3">
    <location>
        <begin position="2"/>
        <end position="173"/>
    </location>
</feature>
<keyword evidence="2" id="KW-0648">Protein biosynthesis</keyword>
<dbReference type="SUPFAM" id="SSF53328">
    <property type="entry name" value="Formyltransferase"/>
    <property type="match status" value="1"/>
</dbReference>